<feature type="transmembrane region" description="Helical" evidence="1">
    <location>
        <begin position="115"/>
        <end position="139"/>
    </location>
</feature>
<sequence>HSPTLTLTINQIEGALVGGCLLLSVLSSSQNKVSEEEFAAIKQASNRESARFTSGETIIYATIFSLQFLFSNILSCGLLVHKSGKILSWSVFSIFLSVLKIMASLVFFVAHEDTLYGGVFLFISGVVNIYLTVGMVSYAHGMVHRKRIPLNLL</sequence>
<feature type="non-terminal residue" evidence="2">
    <location>
        <position position="1"/>
    </location>
</feature>
<dbReference type="EMBL" id="GEBQ01022689">
    <property type="protein sequence ID" value="JAT17288.1"/>
    <property type="molecule type" value="Transcribed_RNA"/>
</dbReference>
<evidence type="ECO:0000313" key="2">
    <source>
        <dbReference type="EMBL" id="JAT17288.1"/>
    </source>
</evidence>
<feature type="transmembrane region" description="Helical" evidence="1">
    <location>
        <begin position="87"/>
        <end position="109"/>
    </location>
</feature>
<keyword evidence="1" id="KW-0812">Transmembrane</keyword>
<proteinExistence type="predicted"/>
<keyword evidence="1" id="KW-0472">Membrane</keyword>
<gene>
    <name evidence="2" type="ORF">g.50890</name>
</gene>
<keyword evidence="1" id="KW-1133">Transmembrane helix</keyword>
<dbReference type="AlphaFoldDB" id="A0A1B6L0Q9"/>
<protein>
    <submittedName>
        <fullName evidence="2">Uncharacterized protein</fullName>
    </submittedName>
</protein>
<feature type="transmembrane region" description="Helical" evidence="1">
    <location>
        <begin position="58"/>
        <end position="80"/>
    </location>
</feature>
<reference evidence="2" key="1">
    <citation type="submission" date="2015-11" db="EMBL/GenBank/DDBJ databases">
        <title>De novo transcriptome assembly of four potential Pierce s Disease insect vectors from Arizona vineyards.</title>
        <authorList>
            <person name="Tassone E.E."/>
        </authorList>
    </citation>
    <scope>NUCLEOTIDE SEQUENCE</scope>
</reference>
<organism evidence="2">
    <name type="scientific">Graphocephala atropunctata</name>
    <dbReference type="NCBI Taxonomy" id="36148"/>
    <lineage>
        <taxon>Eukaryota</taxon>
        <taxon>Metazoa</taxon>
        <taxon>Ecdysozoa</taxon>
        <taxon>Arthropoda</taxon>
        <taxon>Hexapoda</taxon>
        <taxon>Insecta</taxon>
        <taxon>Pterygota</taxon>
        <taxon>Neoptera</taxon>
        <taxon>Paraneoptera</taxon>
        <taxon>Hemiptera</taxon>
        <taxon>Auchenorrhyncha</taxon>
        <taxon>Membracoidea</taxon>
        <taxon>Cicadellidae</taxon>
        <taxon>Cicadellinae</taxon>
        <taxon>Cicadellini</taxon>
        <taxon>Graphocephala</taxon>
    </lineage>
</organism>
<name>A0A1B6L0Q9_9HEMI</name>
<accession>A0A1B6L0Q9</accession>
<evidence type="ECO:0000256" key="1">
    <source>
        <dbReference type="SAM" id="Phobius"/>
    </source>
</evidence>